<dbReference type="PANTHER" id="PTHR45953">
    <property type="entry name" value="IDURONATE 2-SULFATASE"/>
    <property type="match status" value="1"/>
</dbReference>
<dbReference type="GO" id="GO:0047753">
    <property type="term" value="F:choline-sulfatase activity"/>
    <property type="evidence" value="ECO:0007669"/>
    <property type="project" value="UniProtKB-EC"/>
</dbReference>
<evidence type="ECO:0000256" key="1">
    <source>
        <dbReference type="ARBA" id="ARBA00001913"/>
    </source>
</evidence>
<dbReference type="PANTHER" id="PTHR45953:SF1">
    <property type="entry name" value="IDURONATE 2-SULFATASE"/>
    <property type="match status" value="1"/>
</dbReference>
<keyword evidence="4 7" id="KW-0732">Signal</keyword>
<reference evidence="9 10" key="1">
    <citation type="submission" date="2019-02" db="EMBL/GenBank/DDBJ databases">
        <title>Deep-cultivation of Planctomycetes and their phenomic and genomic characterization uncovers novel biology.</title>
        <authorList>
            <person name="Wiegand S."/>
            <person name="Jogler M."/>
            <person name="Boedeker C."/>
            <person name="Pinto D."/>
            <person name="Vollmers J."/>
            <person name="Rivas-Marin E."/>
            <person name="Kohn T."/>
            <person name="Peeters S.H."/>
            <person name="Heuer A."/>
            <person name="Rast P."/>
            <person name="Oberbeckmann S."/>
            <person name="Bunk B."/>
            <person name="Jeske O."/>
            <person name="Meyerdierks A."/>
            <person name="Storesund J.E."/>
            <person name="Kallscheuer N."/>
            <person name="Luecker S."/>
            <person name="Lage O.M."/>
            <person name="Pohl T."/>
            <person name="Merkel B.J."/>
            <person name="Hornburger P."/>
            <person name="Mueller R.-W."/>
            <person name="Bruemmer F."/>
            <person name="Labrenz M."/>
            <person name="Spormann A.M."/>
            <person name="Op den Camp H."/>
            <person name="Overmann J."/>
            <person name="Amann R."/>
            <person name="Jetten M.S.M."/>
            <person name="Mascher T."/>
            <person name="Medema M.H."/>
            <person name="Devos D.P."/>
            <person name="Kaster A.-K."/>
            <person name="Ovreas L."/>
            <person name="Rohde M."/>
            <person name="Galperin M.Y."/>
            <person name="Jogler C."/>
        </authorList>
    </citation>
    <scope>NUCLEOTIDE SEQUENCE [LARGE SCALE GENOMIC DNA]</scope>
    <source>
        <strain evidence="9 10">SV_7m_r</strain>
    </source>
</reference>
<dbReference type="Proteomes" id="UP000315003">
    <property type="component" value="Chromosome"/>
</dbReference>
<dbReference type="CDD" id="cd16030">
    <property type="entry name" value="iduronate-2-sulfatase"/>
    <property type="match status" value="1"/>
</dbReference>
<dbReference type="InterPro" id="IPR017850">
    <property type="entry name" value="Alkaline_phosphatase_core_sf"/>
</dbReference>
<feature type="signal peptide" evidence="7">
    <location>
        <begin position="1"/>
        <end position="28"/>
    </location>
</feature>
<dbReference type="EC" id="3.1.6.6" evidence="9"/>
<dbReference type="InterPro" id="IPR035874">
    <property type="entry name" value="IDS"/>
</dbReference>
<name>A0A517SWF1_9BACT</name>
<dbReference type="GO" id="GO:0004423">
    <property type="term" value="F:iduronate-2-sulfatase activity"/>
    <property type="evidence" value="ECO:0007669"/>
    <property type="project" value="InterPro"/>
</dbReference>
<comment type="cofactor">
    <cofactor evidence="1">
        <name>Ca(2+)</name>
        <dbReference type="ChEBI" id="CHEBI:29108"/>
    </cofactor>
</comment>
<keyword evidence="3" id="KW-0479">Metal-binding</keyword>
<dbReference type="SUPFAM" id="SSF53649">
    <property type="entry name" value="Alkaline phosphatase-like"/>
    <property type="match status" value="1"/>
</dbReference>
<dbReference type="Pfam" id="PF00884">
    <property type="entry name" value="Sulfatase"/>
    <property type="match status" value="1"/>
</dbReference>
<evidence type="ECO:0000256" key="5">
    <source>
        <dbReference type="ARBA" id="ARBA00022801"/>
    </source>
</evidence>
<dbReference type="EMBL" id="CP036272">
    <property type="protein sequence ID" value="QDT60465.1"/>
    <property type="molecule type" value="Genomic_DNA"/>
</dbReference>
<dbReference type="Gene3D" id="3.40.720.10">
    <property type="entry name" value="Alkaline Phosphatase, subunit A"/>
    <property type="match status" value="1"/>
</dbReference>
<keyword evidence="6" id="KW-0106">Calcium</keyword>
<dbReference type="GO" id="GO:0005737">
    <property type="term" value="C:cytoplasm"/>
    <property type="evidence" value="ECO:0007669"/>
    <property type="project" value="TreeGrafter"/>
</dbReference>
<protein>
    <submittedName>
        <fullName evidence="9">Choline-sulfatase</fullName>
        <ecNumber evidence="9">3.1.6.6</ecNumber>
    </submittedName>
</protein>
<dbReference type="Gene3D" id="2.60.40.780">
    <property type="entry name" value="von Hippel-Lindau disease tumour suppressor, beta domain"/>
    <property type="match status" value="1"/>
</dbReference>
<proteinExistence type="inferred from homology"/>
<organism evidence="9 10">
    <name type="scientific">Stieleria bergensis</name>
    <dbReference type="NCBI Taxonomy" id="2528025"/>
    <lineage>
        <taxon>Bacteria</taxon>
        <taxon>Pseudomonadati</taxon>
        <taxon>Planctomycetota</taxon>
        <taxon>Planctomycetia</taxon>
        <taxon>Pirellulales</taxon>
        <taxon>Pirellulaceae</taxon>
        <taxon>Stieleria</taxon>
    </lineage>
</organism>
<dbReference type="InterPro" id="IPR000917">
    <property type="entry name" value="Sulfatase_N"/>
</dbReference>
<accession>A0A517SWF1</accession>
<evidence type="ECO:0000256" key="7">
    <source>
        <dbReference type="SAM" id="SignalP"/>
    </source>
</evidence>
<feature type="domain" description="Sulfatase N-terminal" evidence="8">
    <location>
        <begin position="33"/>
        <end position="383"/>
    </location>
</feature>
<sequence length="583" mass="65274" precursor="true">MHHSVGLRLVCWLLFASLLTIPVCDSHADSQPPNVLFIAVDDLNDWIGCLGGHPQARTPNIDRLAASGTLFTNAHCAAPACNPSRTAIMTGISPHQSGLYGNGQKMRDILPDAVLLPRYFANHGYRANGSGKLLHYFIDAQSWDEYFPAKETEDPFPRTVYPKQRPVSLPRGGPWQYIETDWGALDVSDQEFGGDWAVSQWVGQQLQRKHQQPFFLACGIYRPHEPWFVPAKYFEPFPLNEIQLPPGFKQDDLSDVPPGGLKLRDVPYFSHIRKHNQWKQAIQGYLASIAFADAMIGRVLDALDQGPNRDNTIVVLWSDHGWHLGEKMRWQKFTGWRVSTRVPLIVRVPKGTPGLPHGTLSGTQCDRPVGLLSLYPTLTELAGLPAKADLDGPSLLPLLQDTKSDWPHVALTYLQEPGSFGLSAQRWRYIHYAQGGDELYDIQNDPYEWVNLAKSPEHQGVLQELRERAPKTFASVARAKNETLQELTWFPGDGSARVKSTPHGHECEIMITNRMAAGVDMYVVNREGNWESRGSIQSGWRFSRRTQPGTVWIITDSDKHVHGHFVIGQGGSKVTIPAALNEQ</sequence>
<dbReference type="AlphaFoldDB" id="A0A517SWF1"/>
<keyword evidence="5 9" id="KW-0378">Hydrolase</keyword>
<evidence type="ECO:0000313" key="9">
    <source>
        <dbReference type="EMBL" id="QDT60465.1"/>
    </source>
</evidence>
<dbReference type="InterPro" id="IPR037140">
    <property type="entry name" value="VHL_beta_dom_sf"/>
</dbReference>
<dbReference type="GO" id="GO:0046872">
    <property type="term" value="F:metal ion binding"/>
    <property type="evidence" value="ECO:0007669"/>
    <property type="project" value="UniProtKB-KW"/>
</dbReference>
<feature type="chain" id="PRO_5022034420" evidence="7">
    <location>
        <begin position="29"/>
        <end position="583"/>
    </location>
</feature>
<evidence type="ECO:0000313" key="10">
    <source>
        <dbReference type="Proteomes" id="UP000315003"/>
    </source>
</evidence>
<gene>
    <name evidence="9" type="primary">betC_11</name>
    <name evidence="9" type="ORF">SV7mr_29880</name>
</gene>
<evidence type="ECO:0000256" key="6">
    <source>
        <dbReference type="ARBA" id="ARBA00022837"/>
    </source>
</evidence>
<comment type="similarity">
    <text evidence="2">Belongs to the sulfatase family.</text>
</comment>
<evidence type="ECO:0000256" key="4">
    <source>
        <dbReference type="ARBA" id="ARBA00022729"/>
    </source>
</evidence>
<keyword evidence="10" id="KW-1185">Reference proteome</keyword>
<evidence type="ECO:0000256" key="3">
    <source>
        <dbReference type="ARBA" id="ARBA00022723"/>
    </source>
</evidence>
<evidence type="ECO:0000256" key="2">
    <source>
        <dbReference type="ARBA" id="ARBA00008779"/>
    </source>
</evidence>
<evidence type="ECO:0000259" key="8">
    <source>
        <dbReference type="Pfam" id="PF00884"/>
    </source>
</evidence>
<dbReference type="RefSeq" id="WP_419187375.1">
    <property type="nucleotide sequence ID" value="NZ_CP036272.1"/>
</dbReference>